<dbReference type="Proteomes" id="UP000256345">
    <property type="component" value="Unassembled WGS sequence"/>
</dbReference>
<keyword evidence="3" id="KW-1185">Reference proteome</keyword>
<dbReference type="RefSeq" id="WP_047860312.1">
    <property type="nucleotide sequence ID" value="NZ_CP011509.1"/>
</dbReference>
<gene>
    <name evidence="2" type="ORF">ATI61_111188</name>
</gene>
<protein>
    <submittedName>
        <fullName evidence="2">Uncharacterized protein</fullName>
    </submittedName>
</protein>
<evidence type="ECO:0000313" key="2">
    <source>
        <dbReference type="EMBL" id="REG26638.1"/>
    </source>
</evidence>
<proteinExistence type="predicted"/>
<feature type="signal peptide" evidence="1">
    <location>
        <begin position="1"/>
        <end position="21"/>
    </location>
</feature>
<keyword evidence="1" id="KW-0732">Signal</keyword>
<feature type="chain" id="PRO_5046209448" evidence="1">
    <location>
        <begin position="22"/>
        <end position="330"/>
    </location>
</feature>
<name>A0ABX9JT27_9BACT</name>
<reference evidence="2 3" key="1">
    <citation type="submission" date="2018-08" db="EMBL/GenBank/DDBJ databases">
        <title>Genomic Encyclopedia of Archaeal and Bacterial Type Strains, Phase II (KMG-II): from individual species to whole genera.</title>
        <authorList>
            <person name="Goeker M."/>
        </authorList>
    </citation>
    <scope>NUCLEOTIDE SEQUENCE [LARGE SCALE GENOMIC DNA]</scope>
    <source>
        <strain evidence="2 3">DSM 2261</strain>
    </source>
</reference>
<sequence length="330" mass="35437">MIKRKPYLLLLLCMAPTATRAADPLHSVFEVGGRSYAVYVKHERGLVLPAAAESELVREPRAPLPDCGTLNDTIAAWSSAIQDCRSGRAVACNSVQTLVDALRTDEDMFGTGSLRQSWSIGAELPSPEEPGPMVRAEAARLTGLPESQIAYHLGIPSSHRPSTATVSVAAQGRSAASRLAGLITYNPVTFTSTQKAFLTSDNILTCGLLDGDVKLLWTQDGELSVGARPGVLSAAQLWDIYQQIQSMGAINGTTPSRRAFHMGSRIGAALKKARISLDDLEAKVDLVIDALFSISTLELRTDITREQLESRFGGGVKFQVSMPWKSAGSR</sequence>
<evidence type="ECO:0000313" key="3">
    <source>
        <dbReference type="Proteomes" id="UP000256345"/>
    </source>
</evidence>
<organism evidence="2 3">
    <name type="scientific">Archangium gephyra</name>
    <dbReference type="NCBI Taxonomy" id="48"/>
    <lineage>
        <taxon>Bacteria</taxon>
        <taxon>Pseudomonadati</taxon>
        <taxon>Myxococcota</taxon>
        <taxon>Myxococcia</taxon>
        <taxon>Myxococcales</taxon>
        <taxon>Cystobacterineae</taxon>
        <taxon>Archangiaceae</taxon>
        <taxon>Archangium</taxon>
    </lineage>
</organism>
<evidence type="ECO:0000256" key="1">
    <source>
        <dbReference type="SAM" id="SignalP"/>
    </source>
</evidence>
<accession>A0ABX9JT27</accession>
<dbReference type="EMBL" id="QUMU01000011">
    <property type="protein sequence ID" value="REG26638.1"/>
    <property type="molecule type" value="Genomic_DNA"/>
</dbReference>
<comment type="caution">
    <text evidence="2">The sequence shown here is derived from an EMBL/GenBank/DDBJ whole genome shotgun (WGS) entry which is preliminary data.</text>
</comment>